<accession>A0ABS3BL74</accession>
<evidence type="ECO:0000313" key="3">
    <source>
        <dbReference type="EMBL" id="MBN7800027.1"/>
    </source>
</evidence>
<evidence type="ECO:0000256" key="1">
    <source>
        <dbReference type="SAM" id="MobiDB-lite"/>
    </source>
</evidence>
<evidence type="ECO:0000256" key="2">
    <source>
        <dbReference type="SAM" id="Phobius"/>
    </source>
</evidence>
<keyword evidence="4" id="KW-1185">Reference proteome</keyword>
<keyword evidence="2" id="KW-0812">Transmembrane</keyword>
<evidence type="ECO:0000313" key="4">
    <source>
        <dbReference type="Proteomes" id="UP000664698"/>
    </source>
</evidence>
<feature type="transmembrane region" description="Helical" evidence="2">
    <location>
        <begin position="6"/>
        <end position="23"/>
    </location>
</feature>
<reference evidence="3 4" key="1">
    <citation type="submission" date="2021-03" db="EMBL/GenBank/DDBJ databases">
        <title>novel species isolated from a fishpond in China.</title>
        <authorList>
            <person name="Lu H."/>
            <person name="Cai Z."/>
        </authorList>
    </citation>
    <scope>NUCLEOTIDE SEQUENCE [LARGE SCALE GENOMIC DNA]</scope>
    <source>
        <strain evidence="3 4">JCM 31546</strain>
    </source>
</reference>
<keyword evidence="2" id="KW-0472">Membrane</keyword>
<dbReference type="RefSeq" id="WP_206567993.1">
    <property type="nucleotide sequence ID" value="NZ_JAFKCW010000001.1"/>
</dbReference>
<feature type="compositionally biased region" description="Polar residues" evidence="1">
    <location>
        <begin position="186"/>
        <end position="195"/>
    </location>
</feature>
<name>A0ABS3BL74_9BACT</name>
<dbReference type="Proteomes" id="UP000664698">
    <property type="component" value="Unassembled WGS sequence"/>
</dbReference>
<protein>
    <submittedName>
        <fullName evidence="3">Uncharacterized protein</fullName>
    </submittedName>
</protein>
<comment type="caution">
    <text evidence="3">The sequence shown here is derived from an EMBL/GenBank/DDBJ whole genome shotgun (WGS) entry which is preliminary data.</text>
</comment>
<sequence>MNLTKVLSLVFFAVAAFLGYLLWKGVDDVVEEEKRIALLEAATIEKLEMLRDAQLAYQASNGKYASTWDSLKTFIESGTIWIVQRTETTKLLDYGAEEITVKFDTLGSVGVMDSLFNERKHPDFNVELLPVVPGTGGKQFEFFASKIEKNEGAYTVNVFEIRDPSPVNPARRMNNNEKALRVGSRTDASTEGNWK</sequence>
<feature type="region of interest" description="Disordered" evidence="1">
    <location>
        <begin position="167"/>
        <end position="195"/>
    </location>
</feature>
<organism evidence="3 4">
    <name type="scientific">Algoriphagus aestuariicola</name>
    <dbReference type="NCBI Taxonomy" id="1852016"/>
    <lineage>
        <taxon>Bacteria</taxon>
        <taxon>Pseudomonadati</taxon>
        <taxon>Bacteroidota</taxon>
        <taxon>Cytophagia</taxon>
        <taxon>Cytophagales</taxon>
        <taxon>Cyclobacteriaceae</taxon>
        <taxon>Algoriphagus</taxon>
    </lineage>
</organism>
<gene>
    <name evidence="3" type="ORF">J0A67_04095</name>
</gene>
<dbReference type="EMBL" id="JAFKCW010000001">
    <property type="protein sequence ID" value="MBN7800027.1"/>
    <property type="molecule type" value="Genomic_DNA"/>
</dbReference>
<proteinExistence type="predicted"/>
<keyword evidence="2" id="KW-1133">Transmembrane helix</keyword>